<evidence type="ECO:0000256" key="1">
    <source>
        <dbReference type="ARBA" id="ARBA00022763"/>
    </source>
</evidence>
<dbReference type="PANTHER" id="PTHR23336:SF44">
    <property type="entry name" value="PROTEIN MICRORCHIDIA 6"/>
    <property type="match status" value="1"/>
</dbReference>
<keyword evidence="6" id="KW-1185">Reference proteome</keyword>
<dbReference type="GO" id="GO:0006281">
    <property type="term" value="P:DNA repair"/>
    <property type="evidence" value="ECO:0007669"/>
    <property type="project" value="UniProtKB-KW"/>
</dbReference>
<evidence type="ECO:0000256" key="2">
    <source>
        <dbReference type="ARBA" id="ARBA00023204"/>
    </source>
</evidence>
<dbReference type="EMBL" id="JACMSC010000007">
    <property type="protein sequence ID" value="KAG6514826.1"/>
    <property type="molecule type" value="Genomic_DNA"/>
</dbReference>
<reference evidence="5 6" key="1">
    <citation type="submission" date="2020-08" db="EMBL/GenBank/DDBJ databases">
        <title>Plant Genome Project.</title>
        <authorList>
            <person name="Zhang R.-G."/>
        </authorList>
    </citation>
    <scope>NUCLEOTIDE SEQUENCE [LARGE SCALE GENOMIC DNA]</scope>
    <source>
        <tissue evidence="5">Rhizome</tissue>
    </source>
</reference>
<dbReference type="AlphaFoldDB" id="A0A8J5H192"/>
<protein>
    <recommendedName>
        <fullName evidence="4">Morc S5 domain-containing protein</fullName>
    </recommendedName>
</protein>
<evidence type="ECO:0000313" key="6">
    <source>
        <dbReference type="Proteomes" id="UP000734854"/>
    </source>
</evidence>
<keyword evidence="3" id="KW-0175">Coiled coil</keyword>
<dbReference type="InterPro" id="IPR041006">
    <property type="entry name" value="Morc_S5"/>
</dbReference>
<keyword evidence="1" id="KW-0227">DNA damage</keyword>
<dbReference type="GO" id="GO:0016887">
    <property type="term" value="F:ATP hydrolysis activity"/>
    <property type="evidence" value="ECO:0007669"/>
    <property type="project" value="InterPro"/>
</dbReference>
<accession>A0A8J5H192</accession>
<feature type="coiled-coil region" evidence="3">
    <location>
        <begin position="452"/>
        <end position="479"/>
    </location>
</feature>
<keyword evidence="2" id="KW-0234">DNA repair</keyword>
<name>A0A8J5H192_ZINOF</name>
<dbReference type="Pfam" id="PF13589">
    <property type="entry name" value="HATPase_c_3"/>
    <property type="match status" value="1"/>
</dbReference>
<comment type="caution">
    <text evidence="5">The sequence shown here is derived from an EMBL/GenBank/DDBJ whole genome shotgun (WGS) entry which is preliminary data.</text>
</comment>
<feature type="domain" description="Morc S5" evidence="4">
    <location>
        <begin position="213"/>
        <end position="313"/>
    </location>
</feature>
<proteinExistence type="predicted"/>
<dbReference type="PANTHER" id="PTHR23336">
    <property type="entry name" value="ZINC FINGER CW-TYPE COILED-COIL DOMAIN PROTEIN 3"/>
    <property type="match status" value="1"/>
</dbReference>
<organism evidence="5 6">
    <name type="scientific">Zingiber officinale</name>
    <name type="common">Ginger</name>
    <name type="synonym">Amomum zingiber</name>
    <dbReference type="NCBI Taxonomy" id="94328"/>
    <lineage>
        <taxon>Eukaryota</taxon>
        <taxon>Viridiplantae</taxon>
        <taxon>Streptophyta</taxon>
        <taxon>Embryophyta</taxon>
        <taxon>Tracheophyta</taxon>
        <taxon>Spermatophyta</taxon>
        <taxon>Magnoliopsida</taxon>
        <taxon>Liliopsida</taxon>
        <taxon>Zingiberales</taxon>
        <taxon>Zingiberaceae</taxon>
        <taxon>Zingiber</taxon>
    </lineage>
</organism>
<evidence type="ECO:0000259" key="4">
    <source>
        <dbReference type="Pfam" id="PF17942"/>
    </source>
</evidence>
<gene>
    <name evidence="5" type="ORF">ZIOFF_025200</name>
</gene>
<dbReference type="GO" id="GO:0005634">
    <property type="term" value="C:nucleus"/>
    <property type="evidence" value="ECO:0007669"/>
    <property type="project" value="TreeGrafter"/>
</dbReference>
<evidence type="ECO:0000313" key="5">
    <source>
        <dbReference type="EMBL" id="KAG6514826.1"/>
    </source>
</evidence>
<evidence type="ECO:0000256" key="3">
    <source>
        <dbReference type="SAM" id="Coils"/>
    </source>
</evidence>
<dbReference type="Pfam" id="PF17942">
    <property type="entry name" value="Morc6_S5"/>
    <property type="match status" value="1"/>
</dbReference>
<dbReference type="Proteomes" id="UP000734854">
    <property type="component" value="Unassembled WGS sequence"/>
</dbReference>
<dbReference type="InterPro" id="IPR045261">
    <property type="entry name" value="MORC_ATPase"/>
</dbReference>
<sequence>MGEGELSEKQMKYTASSIGATYQTPSLNSCINEAMIGEVVPSTGSYAPLSGRFWSAGDYEDQPNTQSTSHNDGGGMDPILLRRCMSFGFSNKEASSSIGQYGNGFKTSTMRLGADAIVFTRCMKRSVLTQSVGLLSYTFLRQEAYNDVVVPAVDYSFDPSHGVLTKLFHNSEEQFFSNLSVLLKWSPFLTENGLLENFNDMGSHGTKIIIYNLWHNDMGETELDFETDEKAEVVTTIGFLKEFPHVNVHGFNIYYMNRLILPFHHVASHRGKGVVGVLEANYLKPTHDKQGFERSSLYEKLEARLKQMTYEYWVHHSHLVGYEKKIPGSAAYQSVAHPLHPSSGCSIMPIPVNTSTTSIDTTCMVSIPGKSIINHNASSVLGMKRRPEESIEKKESPRKQKHYSLGKDAIEQTKFQSEASNCAGWQKGVDIKALIQENIEAHEECLEHERIQKELLCKVEKLKHELEQVQHHFTKLSNELLTNGMRAPAGAAGMACSRIGFTWRGNEIFSPVWPAASTGAEAVALAAAFAAVLIKWCHHRAVAAHAGRVWVGYALSR</sequence>